<evidence type="ECO:0000259" key="5">
    <source>
        <dbReference type="Pfam" id="PF00413"/>
    </source>
</evidence>
<evidence type="ECO:0000256" key="1">
    <source>
        <dbReference type="ARBA" id="ARBA00022670"/>
    </source>
</evidence>
<keyword evidence="1" id="KW-0645">Protease</keyword>
<gene>
    <name evidence="6" type="ORF">DC345_02495</name>
</gene>
<dbReference type="InterPro" id="IPR001818">
    <property type="entry name" value="Pept_M10_metallopeptidase"/>
</dbReference>
<keyword evidence="4" id="KW-0862">Zinc</keyword>
<dbReference type="GO" id="GO:0008270">
    <property type="term" value="F:zinc ion binding"/>
    <property type="evidence" value="ECO:0007669"/>
    <property type="project" value="InterPro"/>
</dbReference>
<keyword evidence="3" id="KW-0378">Hydrolase</keyword>
<dbReference type="Gene3D" id="3.40.390.10">
    <property type="entry name" value="Collagenase (Catalytic Domain)"/>
    <property type="match status" value="1"/>
</dbReference>
<keyword evidence="2" id="KW-0479">Metal-binding</keyword>
<sequence>MFKVWFFCGKKIQQRDGGCMKYFKKALLICGLGGLLFSNIQAYATPVTGYSWGSRNITYQNNGSNNFYINIWTNARDEWNLSTDVFLKAGTNSKFTAGNKSDSGVTWDGLAEWTFSIITGNYSTMKTWVNTYYTTQSHYNTDNVEGIATHEFGHALGLDHAPYGNPTVMTPNTFERKSSGTLVDGRPNKSPTSWDINTVNVLYDNNFAKAQNPELVLDVPENILQKALITQKELKINHYSWAIGYSTLEARAYDADLIVSGIVKNKLSPLIKNDGETEEAFHQSEVAIENVIKGEGSKGDTIILRQIGGETDTSIIYHENSTELQEGTEVLMYLKKIDDNVYIPINEDESIFIKQGVQSLKPGDSSFKNLYDNRLVTLDEASASIN</sequence>
<protein>
    <recommendedName>
        <fullName evidence="5">Peptidase M10 metallopeptidase domain-containing protein</fullName>
    </recommendedName>
</protein>
<dbReference type="SUPFAM" id="SSF55486">
    <property type="entry name" value="Metalloproteases ('zincins'), catalytic domain"/>
    <property type="match status" value="1"/>
</dbReference>
<dbReference type="Proteomes" id="UP000250642">
    <property type="component" value="Unassembled WGS sequence"/>
</dbReference>
<dbReference type="Pfam" id="PF00413">
    <property type="entry name" value="Peptidase_M10"/>
    <property type="match status" value="1"/>
</dbReference>
<feature type="domain" description="Peptidase M10 metallopeptidase" evidence="5">
    <location>
        <begin position="97"/>
        <end position="173"/>
    </location>
</feature>
<organism evidence="6 7">
    <name type="scientific">Paenibacillus taichungensis</name>
    <dbReference type="NCBI Taxonomy" id="484184"/>
    <lineage>
        <taxon>Bacteria</taxon>
        <taxon>Bacillati</taxon>
        <taxon>Bacillota</taxon>
        <taxon>Bacilli</taxon>
        <taxon>Bacillales</taxon>
        <taxon>Paenibacillaceae</taxon>
        <taxon>Paenibacillus</taxon>
    </lineage>
</organism>
<evidence type="ECO:0000313" key="6">
    <source>
        <dbReference type="EMBL" id="RAW19029.1"/>
    </source>
</evidence>
<dbReference type="EMBL" id="QEVW01000002">
    <property type="protein sequence ID" value="RAW19029.1"/>
    <property type="molecule type" value="Genomic_DNA"/>
</dbReference>
<name>A0A329R4S8_9BACL</name>
<evidence type="ECO:0000256" key="2">
    <source>
        <dbReference type="ARBA" id="ARBA00022723"/>
    </source>
</evidence>
<comment type="caution">
    <text evidence="6">The sequence shown here is derived from an EMBL/GenBank/DDBJ whole genome shotgun (WGS) entry which is preliminary data.</text>
</comment>
<dbReference type="GO" id="GO:0004222">
    <property type="term" value="F:metalloendopeptidase activity"/>
    <property type="evidence" value="ECO:0007669"/>
    <property type="project" value="InterPro"/>
</dbReference>
<dbReference type="GO" id="GO:0031012">
    <property type="term" value="C:extracellular matrix"/>
    <property type="evidence" value="ECO:0007669"/>
    <property type="project" value="InterPro"/>
</dbReference>
<dbReference type="RefSeq" id="WP_113051772.1">
    <property type="nucleotide sequence ID" value="NZ_QEVW01000002.1"/>
</dbReference>
<proteinExistence type="predicted"/>
<dbReference type="InterPro" id="IPR024079">
    <property type="entry name" value="MetalloPept_cat_dom_sf"/>
</dbReference>
<dbReference type="GO" id="GO:0006508">
    <property type="term" value="P:proteolysis"/>
    <property type="evidence" value="ECO:0007669"/>
    <property type="project" value="UniProtKB-KW"/>
</dbReference>
<reference evidence="6 7" key="1">
    <citation type="submission" date="2018-04" db="EMBL/GenBank/DDBJ databases">
        <title>Paenibacillus taichungensis Genome sequencing and assembly.</title>
        <authorList>
            <person name="Xu J."/>
            <person name="Rensing C."/>
            <person name="Mazhar H.S."/>
        </authorList>
    </citation>
    <scope>NUCLEOTIDE SEQUENCE [LARGE SCALE GENOMIC DNA]</scope>
    <source>
        <strain evidence="6 7">NC1</strain>
    </source>
</reference>
<evidence type="ECO:0000256" key="4">
    <source>
        <dbReference type="ARBA" id="ARBA00022833"/>
    </source>
</evidence>
<evidence type="ECO:0000256" key="3">
    <source>
        <dbReference type="ARBA" id="ARBA00022801"/>
    </source>
</evidence>
<accession>A0A329R4S8</accession>
<evidence type="ECO:0000313" key="7">
    <source>
        <dbReference type="Proteomes" id="UP000250642"/>
    </source>
</evidence>
<dbReference type="AlphaFoldDB" id="A0A329R4S8"/>